<evidence type="ECO:0000259" key="3">
    <source>
        <dbReference type="Pfam" id="PF01471"/>
    </source>
</evidence>
<feature type="region of interest" description="Disordered" evidence="1">
    <location>
        <begin position="71"/>
        <end position="207"/>
    </location>
</feature>
<feature type="compositionally biased region" description="Low complexity" evidence="1">
    <location>
        <begin position="251"/>
        <end position="303"/>
    </location>
</feature>
<organism evidence="4 5">
    <name type="scientific">Streptomyces griseoaurantiacus</name>
    <dbReference type="NCBI Taxonomy" id="68213"/>
    <lineage>
        <taxon>Bacteria</taxon>
        <taxon>Bacillati</taxon>
        <taxon>Actinomycetota</taxon>
        <taxon>Actinomycetes</taxon>
        <taxon>Kitasatosporales</taxon>
        <taxon>Streptomycetaceae</taxon>
        <taxon>Streptomyces</taxon>
        <taxon>Streptomyces aurantiacus group</taxon>
    </lineage>
</organism>
<comment type="caution">
    <text evidence="4">The sequence shown here is derived from an EMBL/GenBank/DDBJ whole genome shotgun (WGS) entry which is preliminary data.</text>
</comment>
<keyword evidence="2" id="KW-1133">Transmembrane helix</keyword>
<feature type="compositionally biased region" description="Basic residues" evidence="1">
    <location>
        <begin position="8"/>
        <end position="18"/>
    </location>
</feature>
<feature type="domain" description="Peptidoglycan binding-like" evidence="3">
    <location>
        <begin position="340"/>
        <end position="397"/>
    </location>
</feature>
<feature type="compositionally biased region" description="Gly residues" evidence="1">
    <location>
        <begin position="103"/>
        <end position="124"/>
    </location>
</feature>
<feature type="compositionally biased region" description="Basic and acidic residues" evidence="1">
    <location>
        <begin position="235"/>
        <end position="247"/>
    </location>
</feature>
<keyword evidence="2" id="KW-0472">Membrane</keyword>
<feature type="compositionally biased region" description="Basic and acidic residues" evidence="1">
    <location>
        <begin position="393"/>
        <end position="404"/>
    </location>
</feature>
<feature type="region of interest" description="Disordered" evidence="1">
    <location>
        <begin position="381"/>
        <end position="404"/>
    </location>
</feature>
<dbReference type="Pfam" id="PF01471">
    <property type="entry name" value="PG_binding_1"/>
    <property type="match status" value="1"/>
</dbReference>
<evidence type="ECO:0000256" key="2">
    <source>
        <dbReference type="SAM" id="Phobius"/>
    </source>
</evidence>
<dbReference type="InterPro" id="IPR036366">
    <property type="entry name" value="PGBDSf"/>
</dbReference>
<feature type="transmembrane region" description="Helical" evidence="2">
    <location>
        <begin position="209"/>
        <end position="233"/>
    </location>
</feature>
<dbReference type="InterPro" id="IPR036365">
    <property type="entry name" value="PGBD-like_sf"/>
</dbReference>
<keyword evidence="2" id="KW-0812">Transmembrane</keyword>
<accession>A0A7W2DTE8</accession>
<feature type="compositionally biased region" description="Polar residues" evidence="1">
    <location>
        <begin position="24"/>
        <end position="41"/>
    </location>
</feature>
<evidence type="ECO:0000313" key="5">
    <source>
        <dbReference type="Proteomes" id="UP000587608"/>
    </source>
</evidence>
<feature type="region of interest" description="Disordered" evidence="1">
    <location>
        <begin position="232"/>
        <end position="346"/>
    </location>
</feature>
<reference evidence="4 5" key="1">
    <citation type="submission" date="2020-07" db="EMBL/GenBank/DDBJ databases">
        <title>Differential regulation of undecylprodigiosin biosynthesis in the yeast-scavenging Streptomyces strain MBK6.</title>
        <authorList>
            <person name="Baral B."/>
            <person name="Siitonen V."/>
            <person name="Laughlin M."/>
            <person name="Yamada K."/>
            <person name="Ilomaeki M."/>
            <person name="Metsae-Ketelae M."/>
            <person name="Niemi J."/>
        </authorList>
    </citation>
    <scope>NUCLEOTIDE SEQUENCE [LARGE SCALE GENOMIC DNA]</scope>
    <source>
        <strain evidence="4 5">MBK6</strain>
    </source>
</reference>
<name>A0A7W2DTE8_9ACTN</name>
<protein>
    <submittedName>
        <fullName evidence="4">Peptidoglycan-binding protein</fullName>
    </submittedName>
</protein>
<feature type="region of interest" description="Disordered" evidence="1">
    <location>
        <begin position="1"/>
        <end position="58"/>
    </location>
</feature>
<dbReference type="SUPFAM" id="SSF47090">
    <property type="entry name" value="PGBD-like"/>
    <property type="match status" value="1"/>
</dbReference>
<dbReference type="Gene3D" id="1.10.101.10">
    <property type="entry name" value="PGBD-like superfamily/PGBD"/>
    <property type="match status" value="1"/>
</dbReference>
<feature type="compositionally biased region" description="Basic and acidic residues" evidence="1">
    <location>
        <begin position="140"/>
        <end position="156"/>
    </location>
</feature>
<gene>
    <name evidence="4" type="ORF">H1X69_14320</name>
</gene>
<evidence type="ECO:0000256" key="1">
    <source>
        <dbReference type="SAM" id="MobiDB-lite"/>
    </source>
</evidence>
<dbReference type="Proteomes" id="UP000587608">
    <property type="component" value="Unassembled WGS sequence"/>
</dbReference>
<proteinExistence type="predicted"/>
<dbReference type="InterPro" id="IPR002477">
    <property type="entry name" value="Peptidoglycan-bd-like"/>
</dbReference>
<feature type="compositionally biased region" description="Basic and acidic residues" evidence="1">
    <location>
        <begin position="322"/>
        <end position="339"/>
    </location>
</feature>
<evidence type="ECO:0000313" key="4">
    <source>
        <dbReference type="EMBL" id="MBA5222591.1"/>
    </source>
</evidence>
<sequence length="404" mass="41207">MFSPAGRPRLRGDRRRRCAGGLHNSWSSQGGNPAVSGTNEQACPECAAPRDPEGSPTCACTQRTAEALRDTRTAEAAAAEDFDPLRIRPYVGLTPKSGTTPGAEGGTTPGAEGGTAAGPEGGTPAGTPEQAPGSPGNGVREPHAAQEVPEGPRDPQRPPLTPEDPQAPETPESPEDAAFAETRPLDLGTTVGGGDRGEAPRARAPRRTVVLAAGGAVVAVLTATALATGLFSYGKPERNDALPDEVRPSVPAGSATPTATGPADTSSASTTGTGSASPSDTASATATASGGPTASSSATPSATRTARDAQATSEATRSKKPATGEDQHQDPPVLRRGDDGPEVEELQRRLRQRLFYLGTVDGTYDGDVETAVAAYQSARGITDDPRGVYGETTRARLESETDEP</sequence>
<dbReference type="EMBL" id="JACERG010000010">
    <property type="protein sequence ID" value="MBA5222591.1"/>
    <property type="molecule type" value="Genomic_DNA"/>
</dbReference>
<dbReference type="AlphaFoldDB" id="A0A7W2DTE8"/>